<protein>
    <submittedName>
        <fullName evidence="1">Uncharacterized protein</fullName>
    </submittedName>
</protein>
<reference evidence="1" key="1">
    <citation type="submission" date="2023-10" db="EMBL/GenBank/DDBJ databases">
        <title>Genome assembly of Pristionchus species.</title>
        <authorList>
            <person name="Yoshida K."/>
            <person name="Sommer R.J."/>
        </authorList>
    </citation>
    <scope>NUCLEOTIDE SEQUENCE</scope>
    <source>
        <strain evidence="1">RS5133</strain>
    </source>
</reference>
<feature type="non-terminal residue" evidence="1">
    <location>
        <position position="79"/>
    </location>
</feature>
<proteinExistence type="predicted"/>
<gene>
    <name evidence="1" type="ORF">PFISCL1PPCAC_25440</name>
</gene>
<dbReference type="AlphaFoldDB" id="A0AAV5WS35"/>
<sequence>TQLRTAIHSFRRDNSSGVERNERLTYEGGRGIPLRVLSANERRRGLLDAAGARLVFGARCRLFWRRLNGTKVVLDIGKF</sequence>
<evidence type="ECO:0000313" key="1">
    <source>
        <dbReference type="EMBL" id="GMT34143.1"/>
    </source>
</evidence>
<organism evidence="1 2">
    <name type="scientific">Pristionchus fissidentatus</name>
    <dbReference type="NCBI Taxonomy" id="1538716"/>
    <lineage>
        <taxon>Eukaryota</taxon>
        <taxon>Metazoa</taxon>
        <taxon>Ecdysozoa</taxon>
        <taxon>Nematoda</taxon>
        <taxon>Chromadorea</taxon>
        <taxon>Rhabditida</taxon>
        <taxon>Rhabditina</taxon>
        <taxon>Diplogasteromorpha</taxon>
        <taxon>Diplogasteroidea</taxon>
        <taxon>Neodiplogasteridae</taxon>
        <taxon>Pristionchus</taxon>
    </lineage>
</organism>
<evidence type="ECO:0000313" key="2">
    <source>
        <dbReference type="Proteomes" id="UP001432322"/>
    </source>
</evidence>
<accession>A0AAV5WS35</accession>
<dbReference type="Proteomes" id="UP001432322">
    <property type="component" value="Unassembled WGS sequence"/>
</dbReference>
<comment type="caution">
    <text evidence="1">The sequence shown here is derived from an EMBL/GenBank/DDBJ whole genome shotgun (WGS) entry which is preliminary data.</text>
</comment>
<dbReference type="EMBL" id="BTSY01000006">
    <property type="protein sequence ID" value="GMT34143.1"/>
    <property type="molecule type" value="Genomic_DNA"/>
</dbReference>
<keyword evidence="2" id="KW-1185">Reference proteome</keyword>
<feature type="non-terminal residue" evidence="1">
    <location>
        <position position="1"/>
    </location>
</feature>
<name>A0AAV5WS35_9BILA</name>